<feature type="signal peptide" evidence="1">
    <location>
        <begin position="1"/>
        <end position="28"/>
    </location>
</feature>
<feature type="domain" description="SLH" evidence="2">
    <location>
        <begin position="88"/>
        <end position="152"/>
    </location>
</feature>
<gene>
    <name evidence="3" type="ordered locus">AM1_0040</name>
</gene>
<dbReference type="OrthoDB" id="468251at2"/>
<comment type="similarity">
    <text evidence="1">Belongs to the OprB family.</text>
</comment>
<dbReference type="eggNOG" id="COG3659">
    <property type="taxonomic scope" value="Bacteria"/>
</dbReference>
<dbReference type="PANTHER" id="PTHR43308:SF1">
    <property type="entry name" value="OUTER MEMBRANE PROTEIN ALPHA"/>
    <property type="match status" value="1"/>
</dbReference>
<organism evidence="3 4">
    <name type="scientific">Acaryochloris marina (strain MBIC 11017)</name>
    <dbReference type="NCBI Taxonomy" id="329726"/>
    <lineage>
        <taxon>Bacteria</taxon>
        <taxon>Bacillati</taxon>
        <taxon>Cyanobacteriota</taxon>
        <taxon>Cyanophyceae</taxon>
        <taxon>Acaryochloridales</taxon>
        <taxon>Acaryochloridaceae</taxon>
        <taxon>Acaryochloris</taxon>
    </lineage>
</organism>
<dbReference type="AlphaFoldDB" id="B0C516"/>
<evidence type="ECO:0000259" key="2">
    <source>
        <dbReference type="PROSITE" id="PS51272"/>
    </source>
</evidence>
<dbReference type="NCBIfam" id="NF033921">
    <property type="entry name" value="por_somb"/>
    <property type="match status" value="1"/>
</dbReference>
<dbReference type="KEGG" id="amr:AM1_0040"/>
<dbReference type="GO" id="GO:0008643">
    <property type="term" value="P:carbohydrate transport"/>
    <property type="evidence" value="ECO:0007669"/>
    <property type="project" value="InterPro"/>
</dbReference>
<dbReference type="Proteomes" id="UP000000268">
    <property type="component" value="Chromosome"/>
</dbReference>
<proteinExistence type="inferred from homology"/>
<dbReference type="InterPro" id="IPR001119">
    <property type="entry name" value="SLH_dom"/>
</dbReference>
<keyword evidence="1" id="KW-0732">Signal</keyword>
<dbReference type="PANTHER" id="PTHR43308">
    <property type="entry name" value="OUTER MEMBRANE PROTEIN ALPHA-RELATED"/>
    <property type="match status" value="1"/>
</dbReference>
<sequence>MSMIWRKLGLINPALVGLALLLPTTAIAAESLELTEEVVPEISAVEQLDTEAVEASEPLVLADADVPTTSVSELMSETQDDNLAQVTSVSQLSDVQPDDWAFQAIQSLVERYGCVAGYPNGTFRPSRAMSRREAAALVNACLDNLSNRFATKEDLDALKALQDEFAAELATLRGRVDGLEARVATVEAQQFSTTAKLNGEVVFGSAFVFDGDNDPLDSILGVDTDTGNTQNNGVVVEDRFFLGYRTRLNFDASFSGTDRLRVRLEAADIPELDEFGSAGTSLARFGFDENDPAGNTVILDELNYRFKPAEDLTLKIAIVGGDYKDDVETFNPFLKSSGSGALSRFFRFNPLTQRGPGGTTLSAVYDVSEKVNLSVVYAADDAQFATTAGNGANNGLFDFENGTYGVFAQIGFNPTDDIGIGVQYSRNEYTAGNVDITSDTGDAPVLTGGLALGGDTSDPFNGLETITDNFGLSFNARVVDGFHVSGWGGLTLARTPDIANSQIKLLTWAANLVFPDLLLEGGRGSLSFGQQPYIIDGGNLNIDDGTSSNFTAEAQYQFKVNDNIKISPGLIVIFNANNTSSNDPIFIPVIRTTFKF</sequence>
<dbReference type="GO" id="GO:0016020">
    <property type="term" value="C:membrane"/>
    <property type="evidence" value="ECO:0007669"/>
    <property type="project" value="InterPro"/>
</dbReference>
<accession>B0C516</accession>
<protein>
    <submittedName>
        <fullName evidence="3">Carbohydrate-selective porin OprB family</fullName>
    </submittedName>
</protein>
<dbReference type="Pfam" id="PF04966">
    <property type="entry name" value="OprB"/>
    <property type="match status" value="1"/>
</dbReference>
<evidence type="ECO:0000256" key="1">
    <source>
        <dbReference type="RuleBase" id="RU363072"/>
    </source>
</evidence>
<dbReference type="GO" id="GO:0015288">
    <property type="term" value="F:porin activity"/>
    <property type="evidence" value="ECO:0007669"/>
    <property type="project" value="InterPro"/>
</dbReference>
<dbReference type="InterPro" id="IPR007049">
    <property type="entry name" value="Carb-sel_porin_OprB"/>
</dbReference>
<dbReference type="Pfam" id="PF00395">
    <property type="entry name" value="SLH"/>
    <property type="match status" value="1"/>
</dbReference>
<dbReference type="RefSeq" id="WP_012160749.1">
    <property type="nucleotide sequence ID" value="NC_009925.1"/>
</dbReference>
<dbReference type="PROSITE" id="PS51272">
    <property type="entry name" value="SLH"/>
    <property type="match status" value="1"/>
</dbReference>
<evidence type="ECO:0000313" key="4">
    <source>
        <dbReference type="Proteomes" id="UP000000268"/>
    </source>
</evidence>
<name>B0C516_ACAM1</name>
<keyword evidence="4" id="KW-1185">Reference proteome</keyword>
<dbReference type="EMBL" id="CP000828">
    <property type="protein sequence ID" value="ABW25128.1"/>
    <property type="molecule type" value="Genomic_DNA"/>
</dbReference>
<evidence type="ECO:0000313" key="3">
    <source>
        <dbReference type="EMBL" id="ABW25128.1"/>
    </source>
</evidence>
<dbReference type="STRING" id="329726.AM1_0040"/>
<dbReference type="HOGENOM" id="CLU_018575_1_0_3"/>
<dbReference type="InterPro" id="IPR047684">
    <property type="entry name" value="Por_som-like"/>
</dbReference>
<reference evidence="3 4" key="1">
    <citation type="journal article" date="2008" name="Proc. Natl. Acad. Sci. U.S.A.">
        <title>Niche adaptation and genome expansion in the chlorophyll d-producing cyanobacterium Acaryochloris marina.</title>
        <authorList>
            <person name="Swingley W.D."/>
            <person name="Chen M."/>
            <person name="Cheung P.C."/>
            <person name="Conrad A.L."/>
            <person name="Dejesa L.C."/>
            <person name="Hao J."/>
            <person name="Honchak B.M."/>
            <person name="Karbach L.E."/>
            <person name="Kurdoglu A."/>
            <person name="Lahiri S."/>
            <person name="Mastrian S.D."/>
            <person name="Miyashita H."/>
            <person name="Page L."/>
            <person name="Ramakrishna P."/>
            <person name="Satoh S."/>
            <person name="Sattley W.M."/>
            <person name="Shimada Y."/>
            <person name="Taylor H.L."/>
            <person name="Tomo T."/>
            <person name="Tsuchiya T."/>
            <person name="Wang Z.T."/>
            <person name="Raymond J."/>
            <person name="Mimuro M."/>
            <person name="Blankenship R.E."/>
            <person name="Touchman J.W."/>
        </authorList>
    </citation>
    <scope>NUCLEOTIDE SEQUENCE [LARGE SCALE GENOMIC DNA]</scope>
    <source>
        <strain evidence="4">MBIC 11017</strain>
    </source>
</reference>
<feature type="chain" id="PRO_5007230552" evidence="1">
    <location>
        <begin position="29"/>
        <end position="596"/>
    </location>
</feature>
<dbReference type="InterPro" id="IPR051465">
    <property type="entry name" value="Cell_Envelope_Struct_Comp"/>
</dbReference>